<gene>
    <name evidence="1" type="ORF">MAR_002186</name>
</gene>
<proteinExistence type="predicted"/>
<evidence type="ECO:0000313" key="2">
    <source>
        <dbReference type="Proteomes" id="UP001164746"/>
    </source>
</evidence>
<evidence type="ECO:0000313" key="1">
    <source>
        <dbReference type="EMBL" id="WAR20348.1"/>
    </source>
</evidence>
<feature type="non-terminal residue" evidence="1">
    <location>
        <position position="205"/>
    </location>
</feature>
<reference evidence="1" key="1">
    <citation type="submission" date="2022-11" db="EMBL/GenBank/DDBJ databases">
        <title>Centuries of genome instability and evolution in soft-shell clam transmissible cancer (bioRxiv).</title>
        <authorList>
            <person name="Hart S.F.M."/>
            <person name="Yonemitsu M.A."/>
            <person name="Giersch R.M."/>
            <person name="Beal B.F."/>
            <person name="Arriagada G."/>
            <person name="Davis B.W."/>
            <person name="Ostrander E.A."/>
            <person name="Goff S.P."/>
            <person name="Metzger M.J."/>
        </authorList>
    </citation>
    <scope>NUCLEOTIDE SEQUENCE</scope>
    <source>
        <strain evidence="1">MELC-2E11</strain>
        <tissue evidence="1">Siphon/mantle</tissue>
    </source>
</reference>
<organism evidence="1 2">
    <name type="scientific">Mya arenaria</name>
    <name type="common">Soft-shell clam</name>
    <dbReference type="NCBI Taxonomy" id="6604"/>
    <lineage>
        <taxon>Eukaryota</taxon>
        <taxon>Metazoa</taxon>
        <taxon>Spiralia</taxon>
        <taxon>Lophotrochozoa</taxon>
        <taxon>Mollusca</taxon>
        <taxon>Bivalvia</taxon>
        <taxon>Autobranchia</taxon>
        <taxon>Heteroconchia</taxon>
        <taxon>Euheterodonta</taxon>
        <taxon>Imparidentia</taxon>
        <taxon>Neoheterodontei</taxon>
        <taxon>Myida</taxon>
        <taxon>Myoidea</taxon>
        <taxon>Myidae</taxon>
        <taxon>Mya</taxon>
    </lineage>
</organism>
<dbReference type="EMBL" id="CP111022">
    <property type="protein sequence ID" value="WAR20348.1"/>
    <property type="molecule type" value="Genomic_DNA"/>
</dbReference>
<dbReference type="Proteomes" id="UP001164746">
    <property type="component" value="Chromosome 11"/>
</dbReference>
<name>A0ABY7FI25_MYAAR</name>
<accession>A0ABY7FI25</accession>
<sequence length="205" mass="22897">EDGDDKAGHHFASIMKVDFIFGLFQNEKEDPHVLEGLFECAKGIRAKFEIESSMLHLPQHQRNRANPPTNGPHKYWQRVLYILPLTICVKNTLLAAEYLIPYKFNLCTEEMVDLMFAEYSMDLPQGNQSLYTGVIPGEARWQLKDETDKASKLNETVASINPDPYVRMSTVLTILLAVQASTVTASKHADRAHGTSSADACVSGI</sequence>
<keyword evidence="2" id="KW-1185">Reference proteome</keyword>
<protein>
    <submittedName>
        <fullName evidence="1">Uncharacterized protein</fullName>
    </submittedName>
</protein>